<feature type="region of interest" description="NMPbind" evidence="10">
    <location>
        <begin position="38"/>
        <end position="61"/>
    </location>
</feature>
<dbReference type="Gene3D" id="3.40.50.300">
    <property type="entry name" value="P-loop containing nucleotide triphosphate hydrolases"/>
    <property type="match status" value="1"/>
</dbReference>
<evidence type="ECO:0000313" key="12">
    <source>
        <dbReference type="Proteomes" id="UP000187429"/>
    </source>
</evidence>
<dbReference type="HAMAP" id="MF_00039">
    <property type="entry name" value="Adenylate_kinase_AK6"/>
    <property type="match status" value="1"/>
</dbReference>
<evidence type="ECO:0000256" key="9">
    <source>
        <dbReference type="ARBA" id="ARBA00023242"/>
    </source>
</evidence>
<feature type="binding site" evidence="10">
    <location>
        <position position="114"/>
    </location>
    <ligand>
        <name>ATP</name>
        <dbReference type="ChEBI" id="CHEBI:30616"/>
    </ligand>
</feature>
<evidence type="ECO:0000256" key="10">
    <source>
        <dbReference type="HAMAP-Rule" id="MF_03173"/>
    </source>
</evidence>
<comment type="subunit">
    <text evidence="10">Interacts with small ribosomal subunit protein uS11. Not a structural component of 43S pre-ribosomes, but transiently interacts with them by binding to uS11.</text>
</comment>
<protein>
    <recommendedName>
        <fullName evidence="10">Adenylate kinase isoenzyme 6 homolog</fullName>
        <shortName evidence="10">AK6</shortName>
        <ecNumber evidence="10">2.7.4.3</ecNumber>
    </recommendedName>
    <alternativeName>
        <fullName evidence="10">Dual activity adenylate kinase/ATPase</fullName>
        <shortName evidence="10">AK/ATPase</shortName>
    </alternativeName>
</protein>
<dbReference type="PANTHER" id="PTHR12595">
    <property type="entry name" value="POS9-ACTIVATING FACTOR FAP7-RELATED"/>
    <property type="match status" value="1"/>
</dbReference>
<dbReference type="OrthoDB" id="10251185at2759"/>
<keyword evidence="2 10" id="KW-0963">Cytoplasm</keyword>
<keyword evidence="6 10" id="KW-0547">Nucleotide-binding</keyword>
<feature type="binding site" evidence="10">
    <location>
        <position position="20"/>
    </location>
    <ligand>
        <name>ATP</name>
        <dbReference type="ChEBI" id="CHEBI:30616"/>
    </ligand>
</feature>
<comment type="function">
    <text evidence="10">Broad-specificity nucleoside monophosphate (NMP) kinase that catalyzes the reversible transfer of the terminal phosphate group between nucleoside triphosphates and monophosphates. Has also ATPase activity. Involved in the late cytoplasmic maturation steps of the 40S ribosomal particles, specifically 18S rRNA maturation. While NMP activity is not required for ribosome maturation, ATPase activity is. Associates transiently with small ribosomal subunit protein uS11. ATP hydrolysis breaks the interaction with uS11. May temporarily remove uS11 from the ribosome to enable a conformational change of the ribosomal RNA that is needed for the final maturation step of the small ribosomal subunit. Its NMP activity may have a role in nuclear energy homeostasis.</text>
</comment>
<dbReference type="InterPro" id="IPR027417">
    <property type="entry name" value="P-loop_NTPase"/>
</dbReference>
<dbReference type="GO" id="GO:0016887">
    <property type="term" value="F:ATP hydrolysis activity"/>
    <property type="evidence" value="ECO:0007669"/>
    <property type="project" value="UniProtKB-UniRule"/>
</dbReference>
<keyword evidence="7 10" id="KW-0418">Kinase</keyword>
<dbReference type="SUPFAM" id="SSF52540">
    <property type="entry name" value="P-loop containing nucleoside triphosphate hydrolases"/>
    <property type="match status" value="1"/>
</dbReference>
<proteinExistence type="inferred from homology"/>
<keyword evidence="9 10" id="KW-0539">Nucleus</keyword>
<evidence type="ECO:0000256" key="6">
    <source>
        <dbReference type="ARBA" id="ARBA00022741"/>
    </source>
</evidence>
<evidence type="ECO:0000256" key="8">
    <source>
        <dbReference type="ARBA" id="ARBA00022840"/>
    </source>
</evidence>
<keyword evidence="12" id="KW-1185">Reference proteome</keyword>
<sequence>MDASKRAKPNVLITGTPGTGKSTTSEMVAELVEYKYINVGELIKTHKLHDGYNDEFDTYWLNIDKVVDHLEDIVADGGCIVDYHSCDFFPERWFDLIIVLRADTEVLYDRLVARKYNPKKINENMECEIMQVVLDEALDSYDHDIVKELQSNSVSHMEDNVNYIQDWISRFNPDHTP</sequence>
<keyword evidence="4 10" id="KW-0698">rRNA processing</keyword>
<evidence type="ECO:0000256" key="2">
    <source>
        <dbReference type="ARBA" id="ARBA00022490"/>
    </source>
</evidence>
<comment type="similarity">
    <text evidence="10">Belongs to the adenylate kinase family. AK6 subfamily.</text>
</comment>
<dbReference type="PANTHER" id="PTHR12595:SF0">
    <property type="entry name" value="ADENYLATE KINASE ISOENZYME 6"/>
    <property type="match status" value="1"/>
</dbReference>
<reference evidence="12" key="1">
    <citation type="submission" date="2017-01" db="EMBL/GenBank/DDBJ databases">
        <authorList>
            <person name="Wang Y."/>
            <person name="White M."/>
            <person name="Kvist S."/>
            <person name="Moncalvo J.-M."/>
        </authorList>
    </citation>
    <scope>NUCLEOTIDE SEQUENCE [LARGE SCALE GENOMIC DNA]</scope>
    <source>
        <strain evidence="12">ID-206-W2</strain>
    </source>
</reference>
<gene>
    <name evidence="11" type="ORF">AYI69_g7154</name>
</gene>
<comment type="caution">
    <text evidence="10">Lacks conserved residue(s) required for the propagation of feature annotation.</text>
</comment>
<dbReference type="GO" id="GO:0004017">
    <property type="term" value="F:AMP kinase activity"/>
    <property type="evidence" value="ECO:0007669"/>
    <property type="project" value="UniProtKB-UniRule"/>
</dbReference>
<feature type="binding site" evidence="10">
    <location>
        <position position="22"/>
    </location>
    <ligand>
        <name>ATP</name>
        <dbReference type="ChEBI" id="CHEBI:30616"/>
    </ligand>
</feature>
<dbReference type="InterPro" id="IPR020618">
    <property type="entry name" value="Adenyl_kinase_AK6"/>
</dbReference>
<feature type="binding site" evidence="10">
    <location>
        <position position="18"/>
    </location>
    <ligand>
        <name>ATP</name>
        <dbReference type="ChEBI" id="CHEBI:30616"/>
    </ligand>
</feature>
<dbReference type="GO" id="GO:0005524">
    <property type="term" value="F:ATP binding"/>
    <property type="evidence" value="ECO:0007669"/>
    <property type="project" value="UniProtKB-KW"/>
</dbReference>
<name>A0A1R1XU43_9FUNG</name>
<accession>A0A1R1XU43</accession>
<dbReference type="Pfam" id="PF13238">
    <property type="entry name" value="AAA_18"/>
    <property type="match status" value="1"/>
</dbReference>
<dbReference type="GO" id="GO:0042274">
    <property type="term" value="P:ribosomal small subunit biogenesis"/>
    <property type="evidence" value="ECO:0007669"/>
    <property type="project" value="UniProtKB-UniRule"/>
</dbReference>
<feature type="binding site" evidence="10">
    <location>
        <position position="23"/>
    </location>
    <ligand>
        <name>ATP</name>
        <dbReference type="ChEBI" id="CHEBI:30616"/>
    </ligand>
</feature>
<evidence type="ECO:0000256" key="7">
    <source>
        <dbReference type="ARBA" id="ARBA00022777"/>
    </source>
</evidence>
<dbReference type="AlphaFoldDB" id="A0A1R1XU43"/>
<comment type="caution">
    <text evidence="11">The sequence shown here is derived from an EMBL/GenBank/DDBJ whole genome shotgun (WGS) entry which is preliminary data.</text>
</comment>
<dbReference type="PRINTS" id="PR01100">
    <property type="entry name" value="SHIKIMTKNASE"/>
</dbReference>
<feature type="region of interest" description="LID" evidence="10">
    <location>
        <begin position="113"/>
        <end position="123"/>
    </location>
</feature>
<evidence type="ECO:0000256" key="1">
    <source>
        <dbReference type="ARBA" id="ARBA00000582"/>
    </source>
</evidence>
<evidence type="ECO:0000256" key="3">
    <source>
        <dbReference type="ARBA" id="ARBA00022517"/>
    </source>
</evidence>
<organism evidence="11 12">
    <name type="scientific">Smittium culicis</name>
    <dbReference type="NCBI Taxonomy" id="133412"/>
    <lineage>
        <taxon>Eukaryota</taxon>
        <taxon>Fungi</taxon>
        <taxon>Fungi incertae sedis</taxon>
        <taxon>Zoopagomycota</taxon>
        <taxon>Kickxellomycotina</taxon>
        <taxon>Harpellomycetes</taxon>
        <taxon>Harpellales</taxon>
        <taxon>Legeriomycetaceae</taxon>
        <taxon>Smittium</taxon>
    </lineage>
</organism>
<keyword evidence="8 10" id="KW-0067">ATP-binding</keyword>
<feature type="binding site" evidence="10">
    <location>
        <position position="21"/>
    </location>
    <ligand>
        <name>ATP</name>
        <dbReference type="ChEBI" id="CHEBI:30616"/>
    </ligand>
</feature>
<comment type="catalytic activity">
    <reaction evidence="10">
        <text>ATP + H2O = ADP + phosphate + H(+)</text>
        <dbReference type="Rhea" id="RHEA:13065"/>
        <dbReference type="ChEBI" id="CHEBI:15377"/>
        <dbReference type="ChEBI" id="CHEBI:15378"/>
        <dbReference type="ChEBI" id="CHEBI:30616"/>
        <dbReference type="ChEBI" id="CHEBI:43474"/>
        <dbReference type="ChEBI" id="CHEBI:456216"/>
    </reaction>
</comment>
<dbReference type="GO" id="GO:0006364">
    <property type="term" value="P:rRNA processing"/>
    <property type="evidence" value="ECO:0007669"/>
    <property type="project" value="UniProtKB-KW"/>
</dbReference>
<keyword evidence="3 10" id="KW-0690">Ribosome biogenesis</keyword>
<dbReference type="GO" id="GO:0005634">
    <property type="term" value="C:nucleus"/>
    <property type="evidence" value="ECO:0007669"/>
    <property type="project" value="UniProtKB-SubCell"/>
</dbReference>
<dbReference type="Proteomes" id="UP000187429">
    <property type="component" value="Unassembled WGS sequence"/>
</dbReference>
<dbReference type="FunFam" id="3.40.50.300:FF:000372">
    <property type="entry name" value="Adenylate kinase isoenzyme 6 homolog"/>
    <property type="match status" value="1"/>
</dbReference>
<evidence type="ECO:0000313" key="11">
    <source>
        <dbReference type="EMBL" id="OMJ18135.1"/>
    </source>
</evidence>
<dbReference type="GO" id="GO:0005737">
    <property type="term" value="C:cytoplasm"/>
    <property type="evidence" value="ECO:0007669"/>
    <property type="project" value="UniProtKB-SubCell"/>
</dbReference>
<comment type="subcellular location">
    <subcellularLocation>
        <location evidence="10">Cytoplasm</location>
    </subcellularLocation>
    <subcellularLocation>
        <location evidence="10">Nucleus</location>
    </subcellularLocation>
</comment>
<comment type="catalytic activity">
    <reaction evidence="1 10">
        <text>AMP + ATP = 2 ADP</text>
        <dbReference type="Rhea" id="RHEA:12973"/>
        <dbReference type="ChEBI" id="CHEBI:30616"/>
        <dbReference type="ChEBI" id="CHEBI:456215"/>
        <dbReference type="ChEBI" id="CHEBI:456216"/>
        <dbReference type="EC" id="2.7.4.3"/>
    </reaction>
</comment>
<keyword evidence="5 10" id="KW-0808">Transferase</keyword>
<evidence type="ECO:0000256" key="5">
    <source>
        <dbReference type="ARBA" id="ARBA00022679"/>
    </source>
</evidence>
<evidence type="ECO:0000256" key="4">
    <source>
        <dbReference type="ARBA" id="ARBA00022552"/>
    </source>
</evidence>
<dbReference type="EC" id="2.7.4.3" evidence="10"/>
<dbReference type="EMBL" id="LSSM01003361">
    <property type="protein sequence ID" value="OMJ18135.1"/>
    <property type="molecule type" value="Genomic_DNA"/>
</dbReference>